<proteinExistence type="predicted"/>
<dbReference type="Proteomes" id="UP000023152">
    <property type="component" value="Unassembled WGS sequence"/>
</dbReference>
<dbReference type="GO" id="GO:0018836">
    <property type="term" value="F:alkylmercury lyase activity"/>
    <property type="evidence" value="ECO:0007669"/>
    <property type="project" value="InterPro"/>
</dbReference>
<keyword evidence="2" id="KW-1185">Reference proteome</keyword>
<dbReference type="EMBL" id="ASPP01021595">
    <property type="protein sequence ID" value="ETO12245.1"/>
    <property type="molecule type" value="Genomic_DNA"/>
</dbReference>
<name>X6MGR8_RETFI</name>
<evidence type="ECO:0000313" key="2">
    <source>
        <dbReference type="Proteomes" id="UP000023152"/>
    </source>
</evidence>
<gene>
    <name evidence="1" type="ORF">RFI_25130</name>
</gene>
<organism evidence="1 2">
    <name type="scientific">Reticulomyxa filosa</name>
    <dbReference type="NCBI Taxonomy" id="46433"/>
    <lineage>
        <taxon>Eukaryota</taxon>
        <taxon>Sar</taxon>
        <taxon>Rhizaria</taxon>
        <taxon>Retaria</taxon>
        <taxon>Foraminifera</taxon>
        <taxon>Monothalamids</taxon>
        <taxon>Reticulomyxidae</taxon>
        <taxon>Reticulomyxa</taxon>
    </lineage>
</organism>
<dbReference type="OrthoDB" id="4379184at2759"/>
<protein>
    <submittedName>
        <fullName evidence="1">Uncharacterized protein</fullName>
    </submittedName>
</protein>
<dbReference type="InterPro" id="IPR004927">
    <property type="entry name" value="MerB"/>
</dbReference>
<dbReference type="SUPFAM" id="SSF160387">
    <property type="entry name" value="NosL/MerB-like"/>
    <property type="match status" value="1"/>
</dbReference>
<comment type="caution">
    <text evidence="1">The sequence shown here is derived from an EMBL/GenBank/DDBJ whole genome shotgun (WGS) entry which is preliminary data.</text>
</comment>
<evidence type="ECO:0000313" key="1">
    <source>
        <dbReference type="EMBL" id="ETO12245.1"/>
    </source>
</evidence>
<sequence length="151" mass="18092">VCINKQKYLKNMKKTVWRNGSTQLYGHFAIPIKKAWDNVHHFCGTSIVFENEEQKSQWCVRHGYDSTTGHFVKVEDIYNLGKIWYGKHLDTDWKKWTLPEAFQIFQKCGMTHPIWNYQLNIKAKNFDCVFSFFDIENYKILCLSMFMEFVN</sequence>
<dbReference type="AlphaFoldDB" id="X6MGR8"/>
<accession>X6MGR8</accession>
<reference evidence="1 2" key="1">
    <citation type="journal article" date="2013" name="Curr. Biol.">
        <title>The Genome of the Foraminiferan Reticulomyxa filosa.</title>
        <authorList>
            <person name="Glockner G."/>
            <person name="Hulsmann N."/>
            <person name="Schleicher M."/>
            <person name="Noegel A.A."/>
            <person name="Eichinger L."/>
            <person name="Gallinger C."/>
            <person name="Pawlowski J."/>
            <person name="Sierra R."/>
            <person name="Euteneuer U."/>
            <person name="Pillet L."/>
            <person name="Moustafa A."/>
            <person name="Platzer M."/>
            <person name="Groth M."/>
            <person name="Szafranski K."/>
            <person name="Schliwa M."/>
        </authorList>
    </citation>
    <scope>NUCLEOTIDE SEQUENCE [LARGE SCALE GENOMIC DNA]</scope>
</reference>
<dbReference type="Pfam" id="PF03243">
    <property type="entry name" value="MerB"/>
    <property type="match status" value="1"/>
</dbReference>
<feature type="non-terminal residue" evidence="1">
    <location>
        <position position="1"/>
    </location>
</feature>